<accession>A0A8T2NM81</accession>
<keyword evidence="4" id="KW-1185">Reference proteome</keyword>
<dbReference type="GO" id="GO:0008017">
    <property type="term" value="F:microtubule binding"/>
    <property type="evidence" value="ECO:0007669"/>
    <property type="project" value="InterPro"/>
</dbReference>
<dbReference type="PANTHER" id="PTHR31516">
    <property type="entry name" value="STABILIZER OF AXONEMAL MICROTUBULES 2"/>
    <property type="match status" value="1"/>
</dbReference>
<organism evidence="3 4">
    <name type="scientific">Albula glossodonta</name>
    <name type="common">roundjaw bonefish</name>
    <dbReference type="NCBI Taxonomy" id="121402"/>
    <lineage>
        <taxon>Eukaryota</taxon>
        <taxon>Metazoa</taxon>
        <taxon>Chordata</taxon>
        <taxon>Craniata</taxon>
        <taxon>Vertebrata</taxon>
        <taxon>Euteleostomi</taxon>
        <taxon>Actinopterygii</taxon>
        <taxon>Neopterygii</taxon>
        <taxon>Teleostei</taxon>
        <taxon>Albuliformes</taxon>
        <taxon>Albulidae</taxon>
        <taxon>Albula</taxon>
    </lineage>
</organism>
<comment type="caution">
    <text evidence="3">The sequence shown here is derived from an EMBL/GenBank/DDBJ whole genome shotgun (WGS) entry which is preliminary data.</text>
</comment>
<dbReference type="EMBL" id="JAFBMS010000035">
    <property type="protein sequence ID" value="KAG9341475.1"/>
    <property type="molecule type" value="Genomic_DNA"/>
</dbReference>
<dbReference type="OrthoDB" id="9973968at2759"/>
<feature type="region of interest" description="Disordered" evidence="2">
    <location>
        <begin position="239"/>
        <end position="281"/>
    </location>
</feature>
<comment type="similarity">
    <text evidence="1">Belongs to the FAM154 family.</text>
</comment>
<feature type="compositionally biased region" description="Basic and acidic residues" evidence="2">
    <location>
        <begin position="258"/>
        <end position="273"/>
    </location>
</feature>
<evidence type="ECO:0000313" key="3">
    <source>
        <dbReference type="EMBL" id="KAG9341475.1"/>
    </source>
</evidence>
<reference evidence="3" key="1">
    <citation type="thesis" date="2021" institute="BYU ScholarsArchive" country="Provo, UT, USA">
        <title>Applications of and Algorithms for Genome Assembly and Genomic Analyses with an Emphasis on Marine Teleosts.</title>
        <authorList>
            <person name="Pickett B.D."/>
        </authorList>
    </citation>
    <scope>NUCLEOTIDE SEQUENCE</scope>
    <source>
        <strain evidence="3">HI-2016</strain>
    </source>
</reference>
<dbReference type="PANTHER" id="PTHR31516:SF18">
    <property type="entry name" value="TRANSLATION INITIATION FACTOR IF-2"/>
    <property type="match status" value="1"/>
</dbReference>
<proteinExistence type="inferred from homology"/>
<dbReference type="GO" id="GO:0005856">
    <property type="term" value="C:cytoskeleton"/>
    <property type="evidence" value="ECO:0007669"/>
    <property type="project" value="TreeGrafter"/>
</dbReference>
<evidence type="ECO:0008006" key="5">
    <source>
        <dbReference type="Google" id="ProtNLM"/>
    </source>
</evidence>
<sequence>MEGSESARSQGKMEFPKFGCVCELCDCGRHKHHKGCSKRNAEIRISWGSDSCPLSHYKATFTWPHKRKHSCKRLPLSLALGGKSLLSPQPRQTPGPSNQRVPKPLQCSSIQSLAPSPEEPGTPAQPGAIPQNGLHRHNTASSCYSYQRHRGAPCSNSFPRLGELPAVVGSLLYPDPREKMETTNNREFFAKTGGKPERKPVVQCSLTLEGERELVTTHREQFQSHPIEGAPVVRRRQPPVKQEKGELRGPPMECITRYSHDFPPRQSLPEKRTPVLPRPDNLAINPALRSEFRTVQMDTYPGWDILEHPRPTPAKLREELSVRNSHEQFQGDTVTKLDFQPIPLTSPRLKPKVLMPTLKPLQGPFDDRTANRESFKDWGVRRRVRHGDCYDGIYVKPVGKFESETTNSQTFFRKQAERVANCKPQHKAEGDRGQHSFATEQREAYRPISLPVCQLQLYLSQNQPAPSAAQT</sequence>
<dbReference type="Proteomes" id="UP000824540">
    <property type="component" value="Unassembled WGS sequence"/>
</dbReference>
<dbReference type="InterPro" id="IPR033336">
    <property type="entry name" value="SAXO1/2"/>
</dbReference>
<dbReference type="AlphaFoldDB" id="A0A8T2NM81"/>
<gene>
    <name evidence="3" type="ORF">JZ751_019285</name>
</gene>
<name>A0A8T2NM81_9TELE</name>
<evidence type="ECO:0000256" key="1">
    <source>
        <dbReference type="ARBA" id="ARBA00008738"/>
    </source>
</evidence>
<evidence type="ECO:0000256" key="2">
    <source>
        <dbReference type="SAM" id="MobiDB-lite"/>
    </source>
</evidence>
<evidence type="ECO:0000313" key="4">
    <source>
        <dbReference type="Proteomes" id="UP000824540"/>
    </source>
</evidence>
<feature type="region of interest" description="Disordered" evidence="2">
    <location>
        <begin position="82"/>
        <end position="136"/>
    </location>
</feature>
<feature type="compositionally biased region" description="Polar residues" evidence="2">
    <location>
        <begin position="89"/>
        <end position="114"/>
    </location>
</feature>
<protein>
    <recommendedName>
        <fullName evidence="5">Stabilizer of axonemal microtubules 2</fullName>
    </recommendedName>
</protein>